<keyword evidence="3" id="KW-1185">Reference proteome</keyword>
<dbReference type="EMBL" id="ML005126">
    <property type="protein sequence ID" value="RKP20009.1"/>
    <property type="molecule type" value="Genomic_DNA"/>
</dbReference>
<dbReference type="HOGENOM" id="CLU_014938_2_1_1"/>
<reference evidence="4" key="2">
    <citation type="journal article" date="2018" name="Nat. Microbiol.">
        <title>Leveraging single-cell genomics to expand the fungal tree of life.</title>
        <authorList>
            <person name="Ahrendt S.R."/>
            <person name="Quandt C.A."/>
            <person name="Ciobanu D."/>
            <person name="Clum A."/>
            <person name="Salamov A."/>
            <person name="Andreopoulos B."/>
            <person name="Cheng J.F."/>
            <person name="Woyke T."/>
            <person name="Pelin A."/>
            <person name="Henrissat B."/>
            <person name="Reynolds N.K."/>
            <person name="Benny G.L."/>
            <person name="Smith M.E."/>
            <person name="James T.Y."/>
            <person name="Grigoriev I.V."/>
        </authorList>
    </citation>
    <scope>NUCLEOTIDE SEQUENCE [LARGE SCALE GENOMIC DNA]</scope>
    <source>
        <strain evidence="4">CSF55</strain>
    </source>
</reference>
<reference evidence="2" key="3">
    <citation type="submission" date="2018-08" db="EMBL/GenBank/DDBJ databases">
        <title>Leveraging single-cell genomics to expand the Fungal Tree of Life.</title>
        <authorList>
            <consortium name="DOE Joint Genome Institute"/>
            <person name="Ahrendt S.R."/>
            <person name="Quandt C.A."/>
            <person name="Ciobanu D."/>
            <person name="Clum A."/>
            <person name="Salamov A."/>
            <person name="Andreopoulos B."/>
            <person name="Cheng J.-F."/>
            <person name="Woyke T."/>
            <person name="Pelin A."/>
            <person name="Henrissat B."/>
            <person name="Reynolds N."/>
            <person name="Benny G.L."/>
            <person name="Smith M.E."/>
            <person name="James T.Y."/>
            <person name="Grigoriev I.V."/>
        </authorList>
    </citation>
    <scope>NUCLEOTIDE SEQUENCE</scope>
    <source>
        <strain evidence="2">CSF55</strain>
    </source>
</reference>
<proteinExistence type="predicted"/>
<dbReference type="Pfam" id="PF13671">
    <property type="entry name" value="AAA_33"/>
    <property type="match status" value="1"/>
</dbReference>
<dbReference type="FunFam" id="3.40.50.300:FF:000737">
    <property type="entry name" value="Bifunctional polynucleotide phosphatase/kinase"/>
    <property type="match status" value="1"/>
</dbReference>
<dbReference type="Proteomes" id="UP000281549">
    <property type="component" value="Unassembled WGS sequence"/>
</dbReference>
<accession>A0A075AMJ5</accession>
<evidence type="ECO:0000313" key="1">
    <source>
        <dbReference type="EMBL" id="EPZ30846.1"/>
    </source>
</evidence>
<sequence>MSDFFAKRKLNDGSKTFKKTKSEFENNWVIHKSLLVYTSDAQPLKDFLKPYSKFAFFDLDHTLWKPKNARKFHKDSEDWEYWHSIVPRKLKELSEEKTLIVVFSNQSGLLDPSNEKKCIDFKRRCHLFSLSIGIPLIIFAATDYDVFRKPVPGAFEYFQSFFEDKINLKDCCYVGDAAGRPEGWKTGKKADFSDSDRKFALNAGLKFKTPEEYFLNENPAPFKFKNFNPQKFKNPEVLYIPSNTPLLSQSQEVIILVGFPASGKTNFARSNLSDYVHDTLKTKSKCLALLKKSLEEGKSVVIDNTNLTIDSRKEYLENVKRINDRISIRCFHFDVEESLYKHLNALRVITQNANKISSIVYNKMKNTYVEPKIEEGFDEVRKILFKFQSDDPLKVKYFNMFLW</sequence>
<dbReference type="STRING" id="988480.A0A075AMJ5"/>
<dbReference type="GO" id="GO:0006281">
    <property type="term" value="P:DNA repair"/>
    <property type="evidence" value="ECO:0007669"/>
    <property type="project" value="TreeGrafter"/>
</dbReference>
<dbReference type="Gene3D" id="3.40.50.1000">
    <property type="entry name" value="HAD superfamily/HAD-like"/>
    <property type="match status" value="1"/>
</dbReference>
<evidence type="ECO:0000313" key="4">
    <source>
        <dbReference type="Proteomes" id="UP000281549"/>
    </source>
</evidence>
<dbReference type="InterPro" id="IPR027417">
    <property type="entry name" value="P-loop_NTPase"/>
</dbReference>
<dbReference type="Proteomes" id="UP000030755">
    <property type="component" value="Unassembled WGS sequence"/>
</dbReference>
<dbReference type="SUPFAM" id="SSF52540">
    <property type="entry name" value="P-loop containing nucleoside triphosphate hydrolases"/>
    <property type="match status" value="1"/>
</dbReference>
<dbReference type="NCBIfam" id="TIGR01662">
    <property type="entry name" value="HAD-SF-IIIA"/>
    <property type="match status" value="1"/>
</dbReference>
<organism evidence="1 3">
    <name type="scientific">Rozella allomycis (strain CSF55)</name>
    <dbReference type="NCBI Taxonomy" id="988480"/>
    <lineage>
        <taxon>Eukaryota</taxon>
        <taxon>Fungi</taxon>
        <taxon>Fungi incertae sedis</taxon>
        <taxon>Cryptomycota</taxon>
        <taxon>Cryptomycota incertae sedis</taxon>
        <taxon>Rozella</taxon>
    </lineage>
</organism>
<dbReference type="InterPro" id="IPR013954">
    <property type="entry name" value="PNK3P"/>
</dbReference>
<dbReference type="OrthoDB" id="19045at2759"/>
<dbReference type="InterPro" id="IPR006551">
    <property type="entry name" value="Polynucleotide_phosphatase"/>
</dbReference>
<dbReference type="PANTHER" id="PTHR12083:SF9">
    <property type="entry name" value="BIFUNCTIONAL POLYNUCLEOTIDE PHOSPHATASE_KINASE"/>
    <property type="match status" value="1"/>
</dbReference>
<dbReference type="InterPro" id="IPR006549">
    <property type="entry name" value="HAD-SF_hydro_IIIA"/>
</dbReference>
<dbReference type="OMA" id="AADWKWW"/>
<reference evidence="1 3" key="1">
    <citation type="journal article" date="2013" name="Curr. Biol.">
        <title>Shared signatures of parasitism and phylogenomics unite Cryptomycota and microsporidia.</title>
        <authorList>
            <person name="James T.Y."/>
            <person name="Pelin A."/>
            <person name="Bonen L."/>
            <person name="Ahrendt S."/>
            <person name="Sain D."/>
            <person name="Corradi N."/>
            <person name="Stajich J.E."/>
        </authorList>
    </citation>
    <scope>NUCLEOTIDE SEQUENCE [LARGE SCALE GENOMIC DNA]</scope>
    <source>
        <strain evidence="1 3">CSF55</strain>
        <strain evidence="1 3">CSF55</strain>
    </source>
</reference>
<dbReference type="Pfam" id="PF08645">
    <property type="entry name" value="PNK3P"/>
    <property type="match status" value="1"/>
</dbReference>
<dbReference type="GO" id="GO:0003690">
    <property type="term" value="F:double-stranded DNA binding"/>
    <property type="evidence" value="ECO:0007669"/>
    <property type="project" value="TreeGrafter"/>
</dbReference>
<evidence type="ECO:0000313" key="2">
    <source>
        <dbReference type="EMBL" id="RKP20009.1"/>
    </source>
</evidence>
<dbReference type="NCBIfam" id="TIGR01664">
    <property type="entry name" value="DNA-3'-Pase"/>
    <property type="match status" value="1"/>
</dbReference>
<gene>
    <name evidence="1" type="ORF">O9G_003081</name>
    <name evidence="2" type="ORF">ROZALSC1DRAFT_28459</name>
</gene>
<protein>
    <submittedName>
        <fullName evidence="2">PNK3P-domain-containing protein</fullName>
    </submittedName>
    <submittedName>
        <fullName evidence="1">Polynucleotide 3'-phosphatase domain-containing protein</fullName>
    </submittedName>
</protein>
<dbReference type="SUPFAM" id="SSF56784">
    <property type="entry name" value="HAD-like"/>
    <property type="match status" value="1"/>
</dbReference>
<evidence type="ECO:0000313" key="3">
    <source>
        <dbReference type="Proteomes" id="UP000030755"/>
    </source>
</evidence>
<dbReference type="GO" id="GO:0046404">
    <property type="term" value="F:ATP-dependent polydeoxyribonucleotide 5'-hydroxyl-kinase activity"/>
    <property type="evidence" value="ECO:0007669"/>
    <property type="project" value="TreeGrafter"/>
</dbReference>
<dbReference type="GO" id="GO:0046403">
    <property type="term" value="F:polynucleotide 3'-phosphatase activity"/>
    <property type="evidence" value="ECO:0007669"/>
    <property type="project" value="TreeGrafter"/>
</dbReference>
<dbReference type="InterPro" id="IPR036412">
    <property type="entry name" value="HAD-like_sf"/>
</dbReference>
<dbReference type="Gene3D" id="3.40.50.300">
    <property type="entry name" value="P-loop containing nucleotide triphosphate hydrolases"/>
    <property type="match status" value="1"/>
</dbReference>
<dbReference type="EMBL" id="KE561370">
    <property type="protein sequence ID" value="EPZ30846.1"/>
    <property type="molecule type" value="Genomic_DNA"/>
</dbReference>
<name>A0A075AMJ5_ROZAC</name>
<dbReference type="InterPro" id="IPR023214">
    <property type="entry name" value="HAD_sf"/>
</dbReference>
<dbReference type="PANTHER" id="PTHR12083">
    <property type="entry name" value="BIFUNCTIONAL POLYNUCLEOTIDE PHOSPHATASE/KINASE"/>
    <property type="match status" value="1"/>
</dbReference>
<dbReference type="AlphaFoldDB" id="A0A075AMJ5"/>